<sequence length="720" mass="78479">MFSLNLSSTLRRLWALNSLAYSVRVAIALAVLVAGCWSLDQMPLLVPLFLGVVASALAETDDNWRGRARALLRTLVCFAVVAFAVQAAFAHRLVFVLGLMGVTFTLTMLGAISRRYQAMGFATLILALYTAIGMDQRGDVGQAFWLEPALLLAGASWYGLLSVIWCALFVHQPVQQYLALVMRELEAYLRLKSTLFEPVRDDQGEVRRLRLAQQSGRVVMALNQAKEGIFNRIDAERASHRMEEYLGLYFIAQDIHERASSSHTPYDALIDAFFHSDVLFRCQRLLRVQGRACGELGRAILLRVPFAKGSESIAALLDLRSAIAHLKAHQEAHQAELLASLLALADNLSTLDAQLAGASHPALQLGANDGALYDRTPRSWSDAWGRVREQFRLSSPLLRHALRLSLALAAGYGVMRAIHAHQGYWILLTTIFVCQPSFNATRQRMLQRVAGTIAGLAIGWALFDLFPSLLLQAMFTVVAGVLFFSTRTTRYTIATASMTLVVLMCFNQTGNGQVLIVPRMVDTLIGSALAGVAVFLVLPDWQGRRLDALAGRSLAALANYLRALARQFRDGRVDDLAYRLARRNAHNADAALSTALNNLMTEPGRRAEEGERGLRFLVHSHTVLNYLSGLGAHREALAAGERSSALLADAEQVANFLQALGGSLVQGASPTSSNVAPALAAKATNTSTADAPQSLVAEQLRLIHGQLAPLQQAAQSLLAR</sequence>
<organism evidence="10 11">
    <name type="scientific">Variovorax rhizosphaerae</name>
    <dbReference type="NCBI Taxonomy" id="1836200"/>
    <lineage>
        <taxon>Bacteria</taxon>
        <taxon>Pseudomonadati</taxon>
        <taxon>Pseudomonadota</taxon>
        <taxon>Betaproteobacteria</taxon>
        <taxon>Burkholderiales</taxon>
        <taxon>Comamonadaceae</taxon>
        <taxon>Variovorax</taxon>
    </lineage>
</organism>
<feature type="transmembrane region" description="Helical" evidence="7">
    <location>
        <begin position="516"/>
        <end position="538"/>
    </location>
</feature>
<dbReference type="PANTHER" id="PTHR30509">
    <property type="entry name" value="P-HYDROXYBENZOIC ACID EFFLUX PUMP SUBUNIT-RELATED"/>
    <property type="match status" value="1"/>
</dbReference>
<feature type="transmembrane region" description="Helical" evidence="7">
    <location>
        <begin position="12"/>
        <end position="35"/>
    </location>
</feature>
<evidence type="ECO:0000256" key="6">
    <source>
        <dbReference type="ARBA" id="ARBA00043993"/>
    </source>
</evidence>
<keyword evidence="4 7" id="KW-1133">Transmembrane helix</keyword>
<keyword evidence="5 7" id="KW-0472">Membrane</keyword>
<feature type="transmembrane region" description="Helical" evidence="7">
    <location>
        <begin position="445"/>
        <end position="463"/>
    </location>
</feature>
<evidence type="ECO:0000259" key="9">
    <source>
        <dbReference type="Pfam" id="PF13515"/>
    </source>
</evidence>
<proteinExistence type="inferred from homology"/>
<feature type="transmembrane region" description="Helical" evidence="7">
    <location>
        <begin position="149"/>
        <end position="170"/>
    </location>
</feature>
<dbReference type="PANTHER" id="PTHR30509:SF8">
    <property type="entry name" value="INNER MEMBRANE PROTEIN YCCS"/>
    <property type="match status" value="1"/>
</dbReference>
<evidence type="ECO:0000313" key="10">
    <source>
        <dbReference type="EMBL" id="MEJ8849762.1"/>
    </source>
</evidence>
<protein>
    <submittedName>
        <fullName evidence="10">YccS family putative transporter</fullName>
    </submittedName>
</protein>
<evidence type="ECO:0000256" key="5">
    <source>
        <dbReference type="ARBA" id="ARBA00023136"/>
    </source>
</evidence>
<dbReference type="Pfam" id="PF13515">
    <property type="entry name" value="FUSC_2"/>
    <property type="match status" value="1"/>
</dbReference>
<feature type="domain" description="Integral membrane protein YccS N-terminal" evidence="8">
    <location>
        <begin position="71"/>
        <end position="355"/>
    </location>
</feature>
<name>A0ABU8WQB2_9BURK</name>
<reference evidence="10 11" key="1">
    <citation type="submission" date="2024-03" db="EMBL/GenBank/DDBJ databases">
        <title>Novel species of the genus Variovorax.</title>
        <authorList>
            <person name="Liu Q."/>
            <person name="Xin Y.-H."/>
        </authorList>
    </citation>
    <scope>NUCLEOTIDE SEQUENCE [LARGE SCALE GENOMIC DNA]</scope>
    <source>
        <strain evidence="10 11">KACC 18900</strain>
    </source>
</reference>
<evidence type="ECO:0000256" key="3">
    <source>
        <dbReference type="ARBA" id="ARBA00022692"/>
    </source>
</evidence>
<comment type="subcellular location">
    <subcellularLocation>
        <location evidence="1">Cell membrane</location>
        <topology evidence="1">Multi-pass membrane protein</topology>
    </subcellularLocation>
</comment>
<dbReference type="InterPro" id="IPR049453">
    <property type="entry name" value="Memb_transporter_dom"/>
</dbReference>
<gene>
    <name evidence="10" type="primary">yccS</name>
    <name evidence="10" type="ORF">WKW82_24160</name>
</gene>
<evidence type="ECO:0000313" key="11">
    <source>
        <dbReference type="Proteomes" id="UP001385892"/>
    </source>
</evidence>
<dbReference type="EMBL" id="JBBKZT010000012">
    <property type="protein sequence ID" value="MEJ8849762.1"/>
    <property type="molecule type" value="Genomic_DNA"/>
</dbReference>
<dbReference type="InterPro" id="IPR010020">
    <property type="entry name" value="Integral_membrane_YCCS_YHJK"/>
</dbReference>
<dbReference type="RefSeq" id="WP_340344886.1">
    <property type="nucleotide sequence ID" value="NZ_JBBKZT010000012.1"/>
</dbReference>
<evidence type="ECO:0000259" key="8">
    <source>
        <dbReference type="Pfam" id="PF12805"/>
    </source>
</evidence>
<dbReference type="NCBIfam" id="TIGR01666">
    <property type="entry name" value="YCCS"/>
    <property type="match status" value="1"/>
</dbReference>
<dbReference type="InterPro" id="IPR032692">
    <property type="entry name" value="YccS_N"/>
</dbReference>
<comment type="caution">
    <text evidence="10">The sequence shown here is derived from an EMBL/GenBank/DDBJ whole genome shotgun (WGS) entry which is preliminary data.</text>
</comment>
<evidence type="ECO:0000256" key="2">
    <source>
        <dbReference type="ARBA" id="ARBA00022475"/>
    </source>
</evidence>
<evidence type="ECO:0000256" key="1">
    <source>
        <dbReference type="ARBA" id="ARBA00004651"/>
    </source>
</evidence>
<dbReference type="NCBIfam" id="TIGR01667">
    <property type="entry name" value="YCCS_YHFK"/>
    <property type="match status" value="1"/>
</dbReference>
<feature type="transmembrane region" description="Helical" evidence="7">
    <location>
        <begin position="118"/>
        <end position="134"/>
    </location>
</feature>
<dbReference type="Proteomes" id="UP001385892">
    <property type="component" value="Unassembled WGS sequence"/>
</dbReference>
<feature type="transmembrane region" description="Helical" evidence="7">
    <location>
        <begin position="41"/>
        <end position="58"/>
    </location>
</feature>
<feature type="transmembrane region" description="Helical" evidence="7">
    <location>
        <begin position="70"/>
        <end position="87"/>
    </location>
</feature>
<keyword evidence="11" id="KW-1185">Reference proteome</keyword>
<feature type="domain" description="Integral membrane bound transporter" evidence="9">
    <location>
        <begin position="413"/>
        <end position="530"/>
    </location>
</feature>
<evidence type="ECO:0000256" key="4">
    <source>
        <dbReference type="ARBA" id="ARBA00022989"/>
    </source>
</evidence>
<keyword evidence="3 7" id="KW-0812">Transmembrane</keyword>
<dbReference type="InterPro" id="IPR010019">
    <property type="entry name" value="Integral_membrane_YccS"/>
</dbReference>
<dbReference type="Pfam" id="PF12805">
    <property type="entry name" value="FUSC-like"/>
    <property type="match status" value="1"/>
</dbReference>
<comment type="similarity">
    <text evidence="6">Belongs to the YccS/YhfK family.</text>
</comment>
<feature type="transmembrane region" description="Helical" evidence="7">
    <location>
        <begin position="493"/>
        <end position="510"/>
    </location>
</feature>
<accession>A0ABU8WQB2</accession>
<evidence type="ECO:0000256" key="7">
    <source>
        <dbReference type="SAM" id="Phobius"/>
    </source>
</evidence>
<keyword evidence="2" id="KW-1003">Cell membrane</keyword>
<feature type="transmembrane region" description="Helical" evidence="7">
    <location>
        <begin position="93"/>
        <end position="111"/>
    </location>
</feature>